<dbReference type="GO" id="GO:0016705">
    <property type="term" value="F:oxidoreductase activity, acting on paired donors, with incorporation or reduction of molecular oxygen"/>
    <property type="evidence" value="ECO:0007669"/>
    <property type="project" value="InterPro"/>
</dbReference>
<dbReference type="CDD" id="cd11065">
    <property type="entry name" value="CYP64-like"/>
    <property type="match status" value="1"/>
</dbReference>
<evidence type="ECO:0000256" key="10">
    <source>
        <dbReference type="ARBA" id="ARBA00023004"/>
    </source>
</evidence>
<evidence type="ECO:0008006" key="17">
    <source>
        <dbReference type="Google" id="ProtNLM"/>
    </source>
</evidence>
<evidence type="ECO:0000256" key="9">
    <source>
        <dbReference type="ARBA" id="ARBA00023002"/>
    </source>
</evidence>
<reference evidence="15 16" key="1">
    <citation type="submission" date="2017-04" db="EMBL/GenBank/DDBJ databases">
        <title>Genome Sequence of the Model Brown-Rot Fungus Postia placenta SB12.</title>
        <authorList>
            <consortium name="DOE Joint Genome Institute"/>
            <person name="Gaskell J."/>
            <person name="Kersten P."/>
            <person name="Larrondo L.F."/>
            <person name="Canessa P."/>
            <person name="Martinez D."/>
            <person name="Hibbett D."/>
            <person name="Schmoll M."/>
            <person name="Kubicek C.P."/>
            <person name="Martinez A.T."/>
            <person name="Yadav J."/>
            <person name="Master E."/>
            <person name="Magnuson J.K."/>
            <person name="James T."/>
            <person name="Yaver D."/>
            <person name="Berka R."/>
            <person name="Labutti K."/>
            <person name="Lipzen A."/>
            <person name="Aerts A."/>
            <person name="Barry K."/>
            <person name="Henrissat B."/>
            <person name="Blanchette R."/>
            <person name="Grigoriev I."/>
            <person name="Cullen D."/>
        </authorList>
    </citation>
    <scope>NUCLEOTIDE SEQUENCE [LARGE SCALE GENOMIC DNA]</scope>
    <source>
        <strain evidence="15 16">MAD-698-R-SB12</strain>
    </source>
</reference>
<keyword evidence="11 14" id="KW-0503">Monooxygenase</keyword>
<dbReference type="PANTHER" id="PTHR46300">
    <property type="entry name" value="P450, PUTATIVE (EUROFUNG)-RELATED-RELATED"/>
    <property type="match status" value="1"/>
</dbReference>
<gene>
    <name evidence="15" type="ORF">POSPLADRAFT_1044157</name>
</gene>
<evidence type="ECO:0000256" key="13">
    <source>
        <dbReference type="PIRSR" id="PIRSR602401-1"/>
    </source>
</evidence>
<dbReference type="RefSeq" id="XP_024341463.1">
    <property type="nucleotide sequence ID" value="XM_024478475.1"/>
</dbReference>
<dbReference type="PROSITE" id="PS00086">
    <property type="entry name" value="CYTOCHROME_P450"/>
    <property type="match status" value="1"/>
</dbReference>
<dbReference type="GO" id="GO:0020037">
    <property type="term" value="F:heme binding"/>
    <property type="evidence" value="ECO:0007669"/>
    <property type="project" value="InterPro"/>
</dbReference>
<dbReference type="Pfam" id="PF00067">
    <property type="entry name" value="p450"/>
    <property type="match status" value="1"/>
</dbReference>
<feature type="binding site" description="axial binding residue" evidence="13">
    <location>
        <position position="430"/>
    </location>
    <ligand>
        <name>heme</name>
        <dbReference type="ChEBI" id="CHEBI:30413"/>
    </ligand>
    <ligandPart>
        <name>Fe</name>
        <dbReference type="ChEBI" id="CHEBI:18248"/>
    </ligandPart>
</feature>
<proteinExistence type="inferred from homology"/>
<keyword evidence="5 13" id="KW-0349">Heme</keyword>
<evidence type="ECO:0000256" key="12">
    <source>
        <dbReference type="ARBA" id="ARBA00023136"/>
    </source>
</evidence>
<evidence type="ECO:0000256" key="7">
    <source>
        <dbReference type="ARBA" id="ARBA00022723"/>
    </source>
</evidence>
<evidence type="ECO:0000256" key="4">
    <source>
        <dbReference type="ARBA" id="ARBA00010617"/>
    </source>
</evidence>
<comment type="subcellular location">
    <subcellularLocation>
        <location evidence="2">Membrane</location>
    </subcellularLocation>
</comment>
<protein>
    <recommendedName>
        <fullName evidence="17">Cytochrome P450</fullName>
    </recommendedName>
</protein>
<keyword evidence="10 13" id="KW-0408">Iron</keyword>
<keyword evidence="8" id="KW-1133">Transmembrane helix</keyword>
<dbReference type="Gene3D" id="1.10.630.10">
    <property type="entry name" value="Cytochrome P450"/>
    <property type="match status" value="1"/>
</dbReference>
<evidence type="ECO:0000256" key="8">
    <source>
        <dbReference type="ARBA" id="ARBA00022989"/>
    </source>
</evidence>
<dbReference type="STRING" id="670580.A0A1X6N7P6"/>
<evidence type="ECO:0000313" key="15">
    <source>
        <dbReference type="EMBL" id="OSX64669.1"/>
    </source>
</evidence>
<keyword evidence="7 13" id="KW-0479">Metal-binding</keyword>
<dbReference type="PRINTS" id="PR00463">
    <property type="entry name" value="EP450I"/>
</dbReference>
<evidence type="ECO:0000256" key="5">
    <source>
        <dbReference type="ARBA" id="ARBA00022617"/>
    </source>
</evidence>
<dbReference type="EMBL" id="KZ110593">
    <property type="protein sequence ID" value="OSX64669.1"/>
    <property type="molecule type" value="Genomic_DNA"/>
</dbReference>
<keyword evidence="9 14" id="KW-0560">Oxidoreductase</keyword>
<keyword evidence="12" id="KW-0472">Membrane</keyword>
<dbReference type="PANTHER" id="PTHR46300:SF2">
    <property type="entry name" value="CYTOCHROME P450 MONOOXYGENASE ALNH-RELATED"/>
    <property type="match status" value="1"/>
</dbReference>
<dbReference type="InterPro" id="IPR002401">
    <property type="entry name" value="Cyt_P450_E_grp-I"/>
</dbReference>
<keyword evidence="16" id="KW-1185">Reference proteome</keyword>
<evidence type="ECO:0000256" key="11">
    <source>
        <dbReference type="ARBA" id="ARBA00023033"/>
    </source>
</evidence>
<evidence type="ECO:0000256" key="1">
    <source>
        <dbReference type="ARBA" id="ARBA00001971"/>
    </source>
</evidence>
<keyword evidence="6" id="KW-0812">Transmembrane</keyword>
<dbReference type="InterPro" id="IPR036396">
    <property type="entry name" value="Cyt_P450_sf"/>
</dbReference>
<dbReference type="GO" id="GO:0016020">
    <property type="term" value="C:membrane"/>
    <property type="evidence" value="ECO:0007669"/>
    <property type="project" value="UniProtKB-SubCell"/>
</dbReference>
<evidence type="ECO:0000256" key="2">
    <source>
        <dbReference type="ARBA" id="ARBA00004370"/>
    </source>
</evidence>
<comment type="pathway">
    <text evidence="3">Secondary metabolite biosynthesis.</text>
</comment>
<dbReference type="PRINTS" id="PR00385">
    <property type="entry name" value="P450"/>
</dbReference>
<dbReference type="GeneID" id="36323425"/>
<evidence type="ECO:0000256" key="3">
    <source>
        <dbReference type="ARBA" id="ARBA00005179"/>
    </source>
</evidence>
<dbReference type="GO" id="GO:0005506">
    <property type="term" value="F:iron ion binding"/>
    <property type="evidence" value="ECO:0007669"/>
    <property type="project" value="InterPro"/>
</dbReference>
<dbReference type="GO" id="GO:0004497">
    <property type="term" value="F:monooxygenase activity"/>
    <property type="evidence" value="ECO:0007669"/>
    <property type="project" value="UniProtKB-KW"/>
</dbReference>
<dbReference type="OrthoDB" id="1103324at2759"/>
<organism evidence="15 16">
    <name type="scientific">Postia placenta MAD-698-R-SB12</name>
    <dbReference type="NCBI Taxonomy" id="670580"/>
    <lineage>
        <taxon>Eukaryota</taxon>
        <taxon>Fungi</taxon>
        <taxon>Dikarya</taxon>
        <taxon>Basidiomycota</taxon>
        <taxon>Agaricomycotina</taxon>
        <taxon>Agaricomycetes</taxon>
        <taxon>Polyporales</taxon>
        <taxon>Adustoporiaceae</taxon>
        <taxon>Rhodonia</taxon>
    </lineage>
</organism>
<dbReference type="InterPro" id="IPR001128">
    <property type="entry name" value="Cyt_P450"/>
</dbReference>
<comment type="cofactor">
    <cofactor evidence="1 13">
        <name>heme</name>
        <dbReference type="ChEBI" id="CHEBI:30413"/>
    </cofactor>
</comment>
<evidence type="ECO:0000313" key="16">
    <source>
        <dbReference type="Proteomes" id="UP000194127"/>
    </source>
</evidence>
<evidence type="ECO:0000256" key="14">
    <source>
        <dbReference type="RuleBase" id="RU000461"/>
    </source>
</evidence>
<dbReference type="InterPro" id="IPR017972">
    <property type="entry name" value="Cyt_P450_CS"/>
</dbReference>
<dbReference type="InterPro" id="IPR050364">
    <property type="entry name" value="Cytochrome_P450_fung"/>
</dbReference>
<sequence length="529" mass="59516">MLNTQLLLVLAGLAFLFLTAKKWITRRHTNQTLPPSPPPLPLLGNLHIFPTKDVHYQFTKWARQYGEIYTLYLGPTTAIVLTSPLAIQQILEKNSALTSDRPDNYIARLVTGDDHNLVLSDTWRSLRRGAHGILTAQACLDHLAIQQAEAVQLSHDLLTDPGGFATSIRRYSFSVIMSVLYGKRVPRYASPEATALFKMLELWVNILSPGAHPLIEMFPALRCIPGPFASWRRLCKKVRIIQRQLYFGLLDEVEARSDQGNGNGCFMETVCARAQEWGLDRELTGYLGGVLIEAGSDTTSAFIQTLVLLLVAHPQVQRKAQVELDAVVGTDRMPILEDLEDLPYVRAVILETHRYRPVAPLAVPHAATAGFNYGQYTIPKGAILFVNTYGVFHDETIFKDPETYNPSRFLENPEKEKLLDLAFGAGRRVCPGMNLARNSIAINTMNLLWGFDFMKARDATGAMIEPDVWDYSEGVATCPNPFKCDINPRSRHHEEIVRRDFIASRDAFLPFEHNLSASDKAFIREQWKD</sequence>
<comment type="similarity">
    <text evidence="4 14">Belongs to the cytochrome P450 family.</text>
</comment>
<name>A0A1X6N7P6_9APHY</name>
<accession>A0A1X6N7P6</accession>
<evidence type="ECO:0000256" key="6">
    <source>
        <dbReference type="ARBA" id="ARBA00022692"/>
    </source>
</evidence>
<dbReference type="AlphaFoldDB" id="A0A1X6N7P6"/>
<dbReference type="SUPFAM" id="SSF48264">
    <property type="entry name" value="Cytochrome P450"/>
    <property type="match status" value="1"/>
</dbReference>
<dbReference type="Proteomes" id="UP000194127">
    <property type="component" value="Unassembled WGS sequence"/>
</dbReference>